<dbReference type="PROSITE" id="PS00211">
    <property type="entry name" value="ABC_TRANSPORTER_1"/>
    <property type="match status" value="1"/>
</dbReference>
<accession>A0A942TPK6</accession>
<dbReference type="RefSeq" id="WP_213112594.1">
    <property type="nucleotide sequence ID" value="NZ_JAGYPJ010000001.1"/>
</dbReference>
<dbReference type="EMBL" id="JAGYPJ010000001">
    <property type="protein sequence ID" value="MBS4202196.1"/>
    <property type="molecule type" value="Genomic_DNA"/>
</dbReference>
<evidence type="ECO:0000256" key="5">
    <source>
        <dbReference type="ARBA" id="ARBA00022741"/>
    </source>
</evidence>
<feature type="domain" description="ABC transporter" evidence="9">
    <location>
        <begin position="293"/>
        <end position="525"/>
    </location>
</feature>
<dbReference type="InterPro" id="IPR003593">
    <property type="entry name" value="AAA+_ATPase"/>
</dbReference>
<dbReference type="Proteomes" id="UP000682713">
    <property type="component" value="Unassembled WGS sequence"/>
</dbReference>
<dbReference type="GO" id="GO:0015087">
    <property type="term" value="F:cobalt ion transmembrane transporter activity"/>
    <property type="evidence" value="ECO:0007669"/>
    <property type="project" value="UniProtKB-ARBA"/>
</dbReference>
<reference evidence="10 11" key="1">
    <citation type="submission" date="2021-05" db="EMBL/GenBank/DDBJ databases">
        <title>Novel Bacillus species.</title>
        <authorList>
            <person name="Liu G."/>
        </authorList>
    </citation>
    <scope>NUCLEOTIDE SEQUENCE [LARGE SCALE GENOMIC DNA]</scope>
    <source>
        <strain evidence="10 11">FJAT-49732</strain>
    </source>
</reference>
<dbReference type="Pfam" id="PF00005">
    <property type="entry name" value="ABC_tran"/>
    <property type="match status" value="2"/>
</dbReference>
<feature type="domain" description="ABC transporter" evidence="9">
    <location>
        <begin position="5"/>
        <end position="246"/>
    </location>
</feature>
<evidence type="ECO:0000256" key="6">
    <source>
        <dbReference type="ARBA" id="ARBA00022840"/>
    </source>
</evidence>
<dbReference type="NCBIfam" id="NF010167">
    <property type="entry name" value="PRK13648.1"/>
    <property type="match status" value="2"/>
</dbReference>
<sequence length="549" mass="62163">MKHLLEVSHFSFSYAESETPILNDISFSMKTGETILLLGPSGSGKSSLALCINGLFPRSIDGISSGDIYFLGKKIEEYLPGEVNQYVGVVFQDPETQFCMMTVEDEIAFGLENINLPRAEMDERVKWAARLMGIENYLSANIATLSGGLKQKVALACVLAMKPKLIILDEPTALLDPLSTKDFANTIQRLQKELQFSLIIMEHKLDHWINFTDRCLILTDSGEIMFDGHPRSCFRSHLQQLKELGIWLPQTLLFKEQFLTSNIVPFTVEELIETMDEVQEMIETSSPHKESILEARNISFSRKKIPILQNINFNIPEGALTAIVGHNGAGKTTLSYLLSGLEKPTSGEVLLKNRNLTAYSELELSKNIGYVFQNPEHQFITESVYSEVAFSLKMQGMDEKRMDEIIERVLASFRLKHVEHHHPFSLSQGQKRRLSVATMLVDEQSFIIFDEPTYGQDANTTKELMNMIESRIQSGVSALMITHDMELLDSYADHVIVLVDGEVIFQGTPYQLFSGPKEVLEKAQLQLPLRYEVLKQWKLRSERFATSIH</sequence>
<dbReference type="SUPFAM" id="SSF52540">
    <property type="entry name" value="P-loop containing nucleoside triphosphate hydrolases"/>
    <property type="match status" value="2"/>
</dbReference>
<dbReference type="PANTHER" id="PTHR43553">
    <property type="entry name" value="HEAVY METAL TRANSPORTER"/>
    <property type="match status" value="1"/>
</dbReference>
<comment type="similarity">
    <text evidence="2">Belongs to the ABC transporter superfamily.</text>
</comment>
<keyword evidence="4" id="KW-1003">Cell membrane</keyword>
<evidence type="ECO:0000256" key="3">
    <source>
        <dbReference type="ARBA" id="ARBA00022448"/>
    </source>
</evidence>
<gene>
    <name evidence="10" type="ORF">KHA93_21535</name>
</gene>
<dbReference type="GO" id="GO:0016887">
    <property type="term" value="F:ATP hydrolysis activity"/>
    <property type="evidence" value="ECO:0007669"/>
    <property type="project" value="InterPro"/>
</dbReference>
<protein>
    <submittedName>
        <fullName evidence="10">ABC transporter ATP-binding protein</fullName>
    </submittedName>
</protein>
<keyword evidence="8" id="KW-0472">Membrane</keyword>
<evidence type="ECO:0000259" key="9">
    <source>
        <dbReference type="PROSITE" id="PS50893"/>
    </source>
</evidence>
<comment type="caution">
    <text evidence="10">The sequence shown here is derived from an EMBL/GenBank/DDBJ whole genome shotgun (WGS) entry which is preliminary data.</text>
</comment>
<keyword evidence="3" id="KW-0813">Transport</keyword>
<comment type="subcellular location">
    <subcellularLocation>
        <location evidence="1">Cell membrane</location>
        <topology evidence="1">Peripheral membrane protein</topology>
    </subcellularLocation>
</comment>
<evidence type="ECO:0000256" key="4">
    <source>
        <dbReference type="ARBA" id="ARBA00022475"/>
    </source>
</evidence>
<name>A0A942TPK6_9BACI</name>
<evidence type="ECO:0000256" key="8">
    <source>
        <dbReference type="ARBA" id="ARBA00023136"/>
    </source>
</evidence>
<dbReference type="InterPro" id="IPR050095">
    <property type="entry name" value="ECF_ABC_transporter_ATP-bd"/>
</dbReference>
<keyword evidence="11" id="KW-1185">Reference proteome</keyword>
<dbReference type="SMART" id="SM00382">
    <property type="entry name" value="AAA"/>
    <property type="match status" value="2"/>
</dbReference>
<dbReference type="PROSITE" id="PS50893">
    <property type="entry name" value="ABC_TRANSPORTER_2"/>
    <property type="match status" value="2"/>
</dbReference>
<dbReference type="GO" id="GO:0043190">
    <property type="term" value="C:ATP-binding cassette (ABC) transporter complex"/>
    <property type="evidence" value="ECO:0007669"/>
    <property type="project" value="TreeGrafter"/>
</dbReference>
<dbReference type="InterPro" id="IPR003439">
    <property type="entry name" value="ABC_transporter-like_ATP-bd"/>
</dbReference>
<keyword evidence="7" id="KW-1278">Translocase</keyword>
<dbReference type="PANTHER" id="PTHR43553:SF19">
    <property type="entry name" value="HMP_THIAMINE IMPORT ATP-BINDING PROTEIN YKOD-RELATED"/>
    <property type="match status" value="1"/>
</dbReference>
<dbReference type="CDD" id="cd03225">
    <property type="entry name" value="ABC_cobalt_CbiO_domain1"/>
    <property type="match status" value="2"/>
</dbReference>
<keyword evidence="5" id="KW-0547">Nucleotide-binding</keyword>
<dbReference type="InterPro" id="IPR017871">
    <property type="entry name" value="ABC_transporter-like_CS"/>
</dbReference>
<evidence type="ECO:0000313" key="10">
    <source>
        <dbReference type="EMBL" id="MBS4202196.1"/>
    </source>
</evidence>
<dbReference type="AlphaFoldDB" id="A0A942TPK6"/>
<dbReference type="Gene3D" id="3.40.50.300">
    <property type="entry name" value="P-loop containing nucleotide triphosphate hydrolases"/>
    <property type="match status" value="2"/>
</dbReference>
<evidence type="ECO:0000256" key="2">
    <source>
        <dbReference type="ARBA" id="ARBA00005417"/>
    </source>
</evidence>
<evidence type="ECO:0000313" key="11">
    <source>
        <dbReference type="Proteomes" id="UP000682713"/>
    </source>
</evidence>
<dbReference type="GO" id="GO:0005524">
    <property type="term" value="F:ATP binding"/>
    <property type="evidence" value="ECO:0007669"/>
    <property type="project" value="UniProtKB-KW"/>
</dbReference>
<evidence type="ECO:0000256" key="1">
    <source>
        <dbReference type="ARBA" id="ARBA00004202"/>
    </source>
</evidence>
<proteinExistence type="inferred from homology"/>
<dbReference type="InterPro" id="IPR015856">
    <property type="entry name" value="ABC_transpr_CbiO/EcfA_su"/>
</dbReference>
<keyword evidence="6 10" id="KW-0067">ATP-binding</keyword>
<evidence type="ECO:0000256" key="7">
    <source>
        <dbReference type="ARBA" id="ARBA00022967"/>
    </source>
</evidence>
<dbReference type="InterPro" id="IPR027417">
    <property type="entry name" value="P-loop_NTPase"/>
</dbReference>
<dbReference type="FunFam" id="3.40.50.300:FF:000224">
    <property type="entry name" value="Energy-coupling factor transporter ATP-binding protein EcfA"/>
    <property type="match status" value="1"/>
</dbReference>
<organism evidence="10 11">
    <name type="scientific">Lederbergia citrisecunda</name>
    <dbReference type="NCBI Taxonomy" id="2833583"/>
    <lineage>
        <taxon>Bacteria</taxon>
        <taxon>Bacillati</taxon>
        <taxon>Bacillota</taxon>
        <taxon>Bacilli</taxon>
        <taxon>Bacillales</taxon>
        <taxon>Bacillaceae</taxon>
        <taxon>Lederbergia</taxon>
    </lineage>
</organism>
<dbReference type="GO" id="GO:0042626">
    <property type="term" value="F:ATPase-coupled transmembrane transporter activity"/>
    <property type="evidence" value="ECO:0007669"/>
    <property type="project" value="TreeGrafter"/>
</dbReference>